<gene>
    <name evidence="1" type="ORF">OWV82_025368</name>
</gene>
<accession>A0ACC1WSZ0</accession>
<sequence length="448" mass="50302">MEFEVISEEYIKPSSPTPHHLKNHKLSFLDLYLPPVFVPLVLYFPLNQDTELSTREIDHIVSERLQLLKQSLSEALSLFYPLAGETEDFLSIDCNDEGVYHVEARVKCSLNEFLDHPDNVLVTEFLPEYTRWGIIREKYITRVKVTTFACGGIAVGAAISHTIADGATFSSFLKSWAAIARKNPEAAILPKFVASSLFPQNDAYTREVCSSVMFATNVKFGKYVTRRFVFDPSAIAKLKAKAKSSTVQNPTRVEAVTALLSKCVMASLKPRSDSDKPILLFQPVNLRRKANPPFSNQDIGNFIWVASTLCKFEEAELDSLVSKWREAIAKLNGDFMKSLQGEHGLVNFLEAIKYERENYTTATDKINFSSWCNLGIYDIDFGWGKPAWATFCGVGASVYSCNVILLQDTKIGNGIEAWVYLREEEMAAVELDKELLEFAVIDPSPLNL</sequence>
<dbReference type="Proteomes" id="UP001164539">
    <property type="component" value="Chromosome 14"/>
</dbReference>
<name>A0ACC1WSZ0_MELAZ</name>
<protein>
    <submittedName>
        <fullName evidence="1">Vinorine synthase-like</fullName>
    </submittedName>
</protein>
<organism evidence="1 2">
    <name type="scientific">Melia azedarach</name>
    <name type="common">Chinaberry tree</name>
    <dbReference type="NCBI Taxonomy" id="155640"/>
    <lineage>
        <taxon>Eukaryota</taxon>
        <taxon>Viridiplantae</taxon>
        <taxon>Streptophyta</taxon>
        <taxon>Embryophyta</taxon>
        <taxon>Tracheophyta</taxon>
        <taxon>Spermatophyta</taxon>
        <taxon>Magnoliopsida</taxon>
        <taxon>eudicotyledons</taxon>
        <taxon>Gunneridae</taxon>
        <taxon>Pentapetalae</taxon>
        <taxon>rosids</taxon>
        <taxon>malvids</taxon>
        <taxon>Sapindales</taxon>
        <taxon>Meliaceae</taxon>
        <taxon>Melia</taxon>
    </lineage>
</organism>
<comment type="caution">
    <text evidence="1">The sequence shown here is derived from an EMBL/GenBank/DDBJ whole genome shotgun (WGS) entry which is preliminary data.</text>
</comment>
<evidence type="ECO:0000313" key="2">
    <source>
        <dbReference type="Proteomes" id="UP001164539"/>
    </source>
</evidence>
<proteinExistence type="predicted"/>
<keyword evidence="2" id="KW-1185">Reference proteome</keyword>
<dbReference type="EMBL" id="CM051407">
    <property type="protein sequence ID" value="KAJ4702260.1"/>
    <property type="molecule type" value="Genomic_DNA"/>
</dbReference>
<reference evidence="1 2" key="1">
    <citation type="journal article" date="2023" name="Science">
        <title>Complex scaffold remodeling in plant triterpene biosynthesis.</title>
        <authorList>
            <person name="De La Pena R."/>
            <person name="Hodgson H."/>
            <person name="Liu J.C."/>
            <person name="Stephenson M.J."/>
            <person name="Martin A.C."/>
            <person name="Owen C."/>
            <person name="Harkess A."/>
            <person name="Leebens-Mack J."/>
            <person name="Jimenez L.E."/>
            <person name="Osbourn A."/>
            <person name="Sattely E.S."/>
        </authorList>
    </citation>
    <scope>NUCLEOTIDE SEQUENCE [LARGE SCALE GENOMIC DNA]</scope>
    <source>
        <strain evidence="2">cv. JPN11</strain>
        <tissue evidence="1">Leaf</tissue>
    </source>
</reference>
<evidence type="ECO:0000313" key="1">
    <source>
        <dbReference type="EMBL" id="KAJ4702260.1"/>
    </source>
</evidence>